<evidence type="ECO:0000313" key="2">
    <source>
        <dbReference type="EMBL" id="KAG5619155.1"/>
    </source>
</evidence>
<feature type="compositionally biased region" description="Low complexity" evidence="1">
    <location>
        <begin position="11"/>
        <end position="20"/>
    </location>
</feature>
<gene>
    <name evidence="2" type="ORF">H5410_018979</name>
</gene>
<dbReference type="EMBL" id="JACXVP010000003">
    <property type="protein sequence ID" value="KAG5619155.1"/>
    <property type="molecule type" value="Genomic_DNA"/>
</dbReference>
<protein>
    <submittedName>
        <fullName evidence="2">Uncharacterized protein</fullName>
    </submittedName>
</protein>
<dbReference type="AlphaFoldDB" id="A0A9J6A4C8"/>
<feature type="region of interest" description="Disordered" evidence="1">
    <location>
        <begin position="1"/>
        <end position="20"/>
    </location>
</feature>
<reference evidence="2 3" key="1">
    <citation type="submission" date="2020-09" db="EMBL/GenBank/DDBJ databases">
        <title>De no assembly of potato wild relative species, Solanum commersonii.</title>
        <authorList>
            <person name="Cho K."/>
        </authorList>
    </citation>
    <scope>NUCLEOTIDE SEQUENCE [LARGE SCALE GENOMIC DNA]</scope>
    <source>
        <strain evidence="2">LZ3.2</strain>
        <tissue evidence="2">Leaf</tissue>
    </source>
</reference>
<keyword evidence="3" id="KW-1185">Reference proteome</keyword>
<comment type="caution">
    <text evidence="2">The sequence shown here is derived from an EMBL/GenBank/DDBJ whole genome shotgun (WGS) entry which is preliminary data.</text>
</comment>
<proteinExistence type="predicted"/>
<sequence length="68" mass="7648">MAMLNRIDNHSMTSKLSRSTSSYISPVDYIVQVPSRSFASQIRENYKCDNIKMIEIILLGLCPGPVLT</sequence>
<accession>A0A9J6A4C8</accession>
<evidence type="ECO:0000313" key="3">
    <source>
        <dbReference type="Proteomes" id="UP000824120"/>
    </source>
</evidence>
<name>A0A9J6A4C8_SOLCO</name>
<dbReference type="Proteomes" id="UP000824120">
    <property type="component" value="Chromosome 3"/>
</dbReference>
<organism evidence="2 3">
    <name type="scientific">Solanum commersonii</name>
    <name type="common">Commerson's wild potato</name>
    <name type="synonym">Commerson's nightshade</name>
    <dbReference type="NCBI Taxonomy" id="4109"/>
    <lineage>
        <taxon>Eukaryota</taxon>
        <taxon>Viridiplantae</taxon>
        <taxon>Streptophyta</taxon>
        <taxon>Embryophyta</taxon>
        <taxon>Tracheophyta</taxon>
        <taxon>Spermatophyta</taxon>
        <taxon>Magnoliopsida</taxon>
        <taxon>eudicotyledons</taxon>
        <taxon>Gunneridae</taxon>
        <taxon>Pentapetalae</taxon>
        <taxon>asterids</taxon>
        <taxon>lamiids</taxon>
        <taxon>Solanales</taxon>
        <taxon>Solanaceae</taxon>
        <taxon>Solanoideae</taxon>
        <taxon>Solaneae</taxon>
        <taxon>Solanum</taxon>
    </lineage>
</organism>
<evidence type="ECO:0000256" key="1">
    <source>
        <dbReference type="SAM" id="MobiDB-lite"/>
    </source>
</evidence>